<feature type="domain" description="Bacterial sugar transferase" evidence="10">
    <location>
        <begin position="289"/>
        <end position="480"/>
    </location>
</feature>
<dbReference type="EMBL" id="QFWT01000002">
    <property type="protein sequence ID" value="PWI34550.1"/>
    <property type="molecule type" value="Genomic_DNA"/>
</dbReference>
<evidence type="ECO:0000256" key="2">
    <source>
        <dbReference type="ARBA" id="ARBA00004236"/>
    </source>
</evidence>
<dbReference type="NCBIfam" id="TIGR03022">
    <property type="entry name" value="WbaP_sugtrans"/>
    <property type="match status" value="1"/>
</dbReference>
<dbReference type="PANTHER" id="PTHR30576:SF4">
    <property type="entry name" value="UNDECAPRENYL-PHOSPHATE GALACTOSE PHOSPHOTRANSFERASE"/>
    <property type="match status" value="1"/>
</dbReference>
<evidence type="ECO:0000313" key="11">
    <source>
        <dbReference type="EMBL" id="PWI34550.1"/>
    </source>
</evidence>
<keyword evidence="4" id="KW-1003">Cell membrane</keyword>
<dbReference type="Pfam" id="PF13727">
    <property type="entry name" value="CoA_binding_3"/>
    <property type="match status" value="1"/>
</dbReference>
<dbReference type="GO" id="GO:0000271">
    <property type="term" value="P:polysaccharide biosynthetic process"/>
    <property type="evidence" value="ECO:0007669"/>
    <property type="project" value="InterPro"/>
</dbReference>
<dbReference type="InterPro" id="IPR017472">
    <property type="entry name" value="Undecaprenyl-P_galact_Ptfrase"/>
</dbReference>
<dbReference type="AlphaFoldDB" id="A0A2U3BCP5"/>
<keyword evidence="8 9" id="KW-0472">Membrane</keyword>
<dbReference type="GO" id="GO:0005886">
    <property type="term" value="C:plasma membrane"/>
    <property type="evidence" value="ECO:0007669"/>
    <property type="project" value="UniProtKB-SubCell"/>
</dbReference>
<evidence type="ECO:0000313" key="12">
    <source>
        <dbReference type="Proteomes" id="UP000245362"/>
    </source>
</evidence>
<evidence type="ECO:0000256" key="5">
    <source>
        <dbReference type="ARBA" id="ARBA00022679"/>
    </source>
</evidence>
<evidence type="ECO:0000256" key="4">
    <source>
        <dbReference type="ARBA" id="ARBA00022475"/>
    </source>
</evidence>
<feature type="transmembrane region" description="Helical" evidence="9">
    <location>
        <begin position="292"/>
        <end position="312"/>
    </location>
</feature>
<keyword evidence="5 11" id="KW-0808">Transferase</keyword>
<keyword evidence="7 9" id="KW-1133">Transmembrane helix</keyword>
<comment type="caution">
    <text evidence="11">The sequence shown here is derived from an EMBL/GenBank/DDBJ whole genome shotgun (WGS) entry which is preliminary data.</text>
</comment>
<keyword evidence="6 9" id="KW-0812">Transmembrane</keyword>
<evidence type="ECO:0000256" key="7">
    <source>
        <dbReference type="ARBA" id="ARBA00022989"/>
    </source>
</evidence>
<evidence type="ECO:0000256" key="9">
    <source>
        <dbReference type="SAM" id="Phobius"/>
    </source>
</evidence>
<comment type="subcellular location">
    <subcellularLocation>
        <location evidence="2">Cell membrane</location>
    </subcellularLocation>
    <subcellularLocation>
        <location evidence="1">Membrane</location>
        <topology evidence="1">Multi-pass membrane protein</topology>
    </subcellularLocation>
</comment>
<dbReference type="NCBIfam" id="TIGR03025">
    <property type="entry name" value="EPS_sugtrans"/>
    <property type="match status" value="1"/>
</dbReference>
<proteinExistence type="inferred from homology"/>
<evidence type="ECO:0000256" key="8">
    <source>
        <dbReference type="ARBA" id="ARBA00023136"/>
    </source>
</evidence>
<keyword evidence="12" id="KW-1185">Reference proteome</keyword>
<organism evidence="11 12">
    <name type="scientific">Vibrio albus</name>
    <dbReference type="NCBI Taxonomy" id="2200953"/>
    <lineage>
        <taxon>Bacteria</taxon>
        <taxon>Pseudomonadati</taxon>
        <taxon>Pseudomonadota</taxon>
        <taxon>Gammaproteobacteria</taxon>
        <taxon>Vibrionales</taxon>
        <taxon>Vibrionaceae</taxon>
        <taxon>Vibrio</taxon>
    </lineage>
</organism>
<sequence length="485" mass="55094">MINMTQTKELQVDTKKPRSHFSSKINSTVLVLMDALALVCAWLLNSMFGNTGFMATLDGSSTIQVIMHFLMTGIVILWLWGSKRHYTYRKPFWDELQDTWYVVSITALINVAVLAVLEQGYSVEVWLVSWGSALVLLPLYRFFAKKILNAFGCWAMPSIIIGNAANASEAYQAILSEPSTGFEVTAFVDPSGVIQSGSISGIPYIGKAEYFSRRKEFSKVFIALEKHQSELREVWLRELTRNGIRDISIVPALRGIPLYGTDISHFFSHEIMMLRVKNNLSRNSSRFIKRGFDIFASSVLLILLSPFFAFIARKVKSDGGSATYGHERIGLNGKKFKCLKFRSMVTNSKEVLEDLLATDPAAKEEWEREFKLKDDPRVTPIGSFLRKTSLDELPQLWNVLKGEMSLVGPRPVIDEELERYADDVDYYLMAKPGMSGLWQVSGRSDTDYATRVYLDSWYVKNWSLWYDIVILFKTVSVVLKKDGAY</sequence>
<dbReference type="Proteomes" id="UP000245362">
    <property type="component" value="Unassembled WGS sequence"/>
</dbReference>
<feature type="transmembrane region" description="Helical" evidence="9">
    <location>
        <begin position="123"/>
        <end position="143"/>
    </location>
</feature>
<dbReference type="Gene3D" id="3.40.50.720">
    <property type="entry name" value="NAD(P)-binding Rossmann-like Domain"/>
    <property type="match status" value="1"/>
</dbReference>
<dbReference type="InterPro" id="IPR003362">
    <property type="entry name" value="Bact_transf"/>
</dbReference>
<name>A0A2U3BCP5_9VIBR</name>
<dbReference type="PANTHER" id="PTHR30576">
    <property type="entry name" value="COLANIC BIOSYNTHESIS UDP-GLUCOSE LIPID CARRIER TRANSFERASE"/>
    <property type="match status" value="1"/>
</dbReference>
<feature type="transmembrane region" description="Helical" evidence="9">
    <location>
        <begin position="25"/>
        <end position="44"/>
    </location>
</feature>
<feature type="transmembrane region" description="Helical" evidence="9">
    <location>
        <begin position="100"/>
        <end position="117"/>
    </location>
</feature>
<evidence type="ECO:0000256" key="3">
    <source>
        <dbReference type="ARBA" id="ARBA00006464"/>
    </source>
</evidence>
<protein>
    <submittedName>
        <fullName evidence="11">UDP-phosphate galactose phosphotransferase</fullName>
    </submittedName>
</protein>
<evidence type="ECO:0000256" key="6">
    <source>
        <dbReference type="ARBA" id="ARBA00022692"/>
    </source>
</evidence>
<dbReference type="Pfam" id="PF02397">
    <property type="entry name" value="Bac_transf"/>
    <property type="match status" value="1"/>
</dbReference>
<feature type="transmembrane region" description="Helical" evidence="9">
    <location>
        <begin position="64"/>
        <end position="80"/>
    </location>
</feature>
<dbReference type="GO" id="GO:0016780">
    <property type="term" value="F:phosphotransferase activity, for other substituted phosphate groups"/>
    <property type="evidence" value="ECO:0007669"/>
    <property type="project" value="TreeGrafter"/>
</dbReference>
<comment type="similarity">
    <text evidence="3">Belongs to the bacterial sugar transferase family.</text>
</comment>
<accession>A0A2U3BCP5</accession>
<evidence type="ECO:0000256" key="1">
    <source>
        <dbReference type="ARBA" id="ARBA00004141"/>
    </source>
</evidence>
<dbReference type="OrthoDB" id="9808602at2"/>
<evidence type="ECO:0000259" key="10">
    <source>
        <dbReference type="Pfam" id="PF02397"/>
    </source>
</evidence>
<gene>
    <name evidence="11" type="ORF">DI392_05440</name>
</gene>
<reference evidence="11 12" key="1">
    <citation type="submission" date="2018-05" db="EMBL/GenBank/DDBJ databases">
        <title>Vibrio limimaris sp. nov., isolated from marine sediment.</title>
        <authorList>
            <person name="Li C.-M."/>
        </authorList>
    </citation>
    <scope>NUCLEOTIDE SEQUENCE [LARGE SCALE GENOMIC DNA]</scope>
    <source>
        <strain evidence="11 12">E4404</strain>
    </source>
</reference>
<dbReference type="InterPro" id="IPR017475">
    <property type="entry name" value="EPS_sugar_tfrase"/>
</dbReference>